<dbReference type="PANTHER" id="PTHR34698:SF2">
    <property type="entry name" value="5-OXOPROLINASE SUBUNIT B"/>
    <property type="match status" value="1"/>
</dbReference>
<dbReference type="SMART" id="SM00796">
    <property type="entry name" value="AHS1"/>
    <property type="match status" value="1"/>
</dbReference>
<keyword evidence="1" id="KW-0547">Nucleotide-binding</keyword>
<dbReference type="Gene3D" id="2.40.100.10">
    <property type="entry name" value="Cyclophilin-like"/>
    <property type="match status" value="1"/>
</dbReference>
<accession>A0A4D6X3M2</accession>
<dbReference type="Gene3D" id="3.30.1360.40">
    <property type="match status" value="1"/>
</dbReference>
<dbReference type="SUPFAM" id="SSF160467">
    <property type="entry name" value="PH0987 N-terminal domain-like"/>
    <property type="match status" value="1"/>
</dbReference>
<feature type="domain" description="Carboxyltransferase" evidence="4">
    <location>
        <begin position="14"/>
        <end position="226"/>
    </location>
</feature>
<evidence type="ECO:0000259" key="4">
    <source>
        <dbReference type="SMART" id="SM00796"/>
    </source>
</evidence>
<dbReference type="SUPFAM" id="SSF50891">
    <property type="entry name" value="Cyclophilin-like"/>
    <property type="match status" value="1"/>
</dbReference>
<dbReference type="EMBL" id="CP039371">
    <property type="protein sequence ID" value="QCI10613.1"/>
    <property type="molecule type" value="Genomic_DNA"/>
</dbReference>
<keyword evidence="2 5" id="KW-0378">Hydrolase</keyword>
<evidence type="ECO:0000313" key="6">
    <source>
        <dbReference type="Proteomes" id="UP000298551"/>
    </source>
</evidence>
<protein>
    <submittedName>
        <fullName evidence="5">5-oxoprolinase subunit PxpB</fullName>
        <ecNumber evidence="5">3.5.2.9</ecNumber>
    </submittedName>
</protein>
<dbReference type="RefSeq" id="WP_136912829.1">
    <property type="nucleotide sequence ID" value="NZ_CP039371.1"/>
</dbReference>
<organism evidence="5 6">
    <name type="scientific">Pseudomonas putida</name>
    <name type="common">Arthrobacter siderocapsulatus</name>
    <dbReference type="NCBI Taxonomy" id="303"/>
    <lineage>
        <taxon>Bacteria</taxon>
        <taxon>Pseudomonadati</taxon>
        <taxon>Pseudomonadota</taxon>
        <taxon>Gammaproteobacteria</taxon>
        <taxon>Pseudomonadales</taxon>
        <taxon>Pseudomonadaceae</taxon>
        <taxon>Pseudomonas</taxon>
    </lineage>
</organism>
<evidence type="ECO:0000313" key="5">
    <source>
        <dbReference type="EMBL" id="QCI10613.1"/>
    </source>
</evidence>
<dbReference type="NCBIfam" id="TIGR00370">
    <property type="entry name" value="5-oxoprolinase subunit PxpB"/>
    <property type="match status" value="1"/>
</dbReference>
<dbReference type="PANTHER" id="PTHR34698">
    <property type="entry name" value="5-OXOPROLINASE SUBUNIT B"/>
    <property type="match status" value="1"/>
</dbReference>
<dbReference type="InterPro" id="IPR010016">
    <property type="entry name" value="PxpB"/>
</dbReference>
<dbReference type="EC" id="3.5.2.9" evidence="5"/>
<evidence type="ECO:0000256" key="2">
    <source>
        <dbReference type="ARBA" id="ARBA00022801"/>
    </source>
</evidence>
<dbReference type="Proteomes" id="UP000298551">
    <property type="component" value="Chromosome"/>
</dbReference>
<evidence type="ECO:0000256" key="3">
    <source>
        <dbReference type="ARBA" id="ARBA00022840"/>
    </source>
</evidence>
<proteinExistence type="predicted"/>
<evidence type="ECO:0000256" key="1">
    <source>
        <dbReference type="ARBA" id="ARBA00022741"/>
    </source>
</evidence>
<reference evidence="6" key="1">
    <citation type="submission" date="2019-04" db="EMBL/GenBank/DDBJ databases">
        <title>Genome sequence of Pseudomonas putida 1290, an auxin catabolizing strain.</title>
        <authorList>
            <person name="Laird T.S."/>
            <person name="Leveau J.H.J."/>
        </authorList>
    </citation>
    <scope>NUCLEOTIDE SEQUENCE [LARGE SCALE GENOMIC DNA]</scope>
    <source>
        <strain evidence="6">1290</strain>
    </source>
</reference>
<gene>
    <name evidence="5" type="primary">pxpB</name>
    <name evidence="5" type="ORF">E6B08_03940</name>
</gene>
<dbReference type="AlphaFoldDB" id="A0A4D6X3M2"/>
<dbReference type="InterPro" id="IPR003833">
    <property type="entry name" value="CT_C_D"/>
</dbReference>
<dbReference type="Pfam" id="PF02682">
    <property type="entry name" value="CT_C_D"/>
    <property type="match status" value="1"/>
</dbReference>
<name>A0A4D6X3M2_PSEPU</name>
<dbReference type="OrthoDB" id="9778567at2"/>
<keyword evidence="3" id="KW-0067">ATP-binding</keyword>
<sequence length="252" mass="27549">MLKPVEPLDSVQAWTLSPAGDSCLVLNFGAVLSAERNRLVARCARQLDAAARQGLLPGITDIVPAMVSLGIHYRPEQIACQGDESPYEALAAHLEAVLRQADDTQASEPRLIEIPVCYGGEHGPDLDEVARGLGLTPQALIDLHSGQWLDVLMVGFAPGHPYIGVLDERLDPQRRKSPRTQVAAGSIGLANRQSVIYPLELPGGWNLIGRTPLRMFDAYRAEPCLLHSSDKVRFVPIEPRQFASLSEQEHTR</sequence>
<dbReference type="GO" id="GO:0017168">
    <property type="term" value="F:5-oxoprolinase (ATP-hydrolyzing) activity"/>
    <property type="evidence" value="ECO:0007669"/>
    <property type="project" value="UniProtKB-EC"/>
</dbReference>
<dbReference type="InterPro" id="IPR029000">
    <property type="entry name" value="Cyclophilin-like_dom_sf"/>
</dbReference>
<dbReference type="GO" id="GO:0005524">
    <property type="term" value="F:ATP binding"/>
    <property type="evidence" value="ECO:0007669"/>
    <property type="project" value="UniProtKB-KW"/>
</dbReference>